<dbReference type="GeneID" id="34606768"/>
<dbReference type="OrthoDB" id="4136092at2759"/>
<keyword evidence="3" id="KW-1185">Reference proteome</keyword>
<accession>A0A177ERV4</accession>
<dbReference type="AlphaFoldDB" id="A0A177ERV4"/>
<evidence type="ECO:0000313" key="3">
    <source>
        <dbReference type="Proteomes" id="UP000077002"/>
    </source>
</evidence>
<feature type="compositionally biased region" description="Polar residues" evidence="1">
    <location>
        <begin position="152"/>
        <end position="164"/>
    </location>
</feature>
<sequence length="215" mass="23716">MGWDTLLRHISSHAKPPVPRTPSSKRPTHEERSGSRHEPISLDDTSQTQAQTQTSASTTSVPATQQSDTAHDDLLSPSTLLAFPEQKQTNLPAFADSSSENIDVPPELYSNDPPVVGTTPDLPRREQGRIFELDHLDPSEVTRFFGGADESSPFTVHTSASSPILSRHQHPYKRPSPGTTESQQQEEPFELPSELFHGTVDVPARTWLREFCAGD</sequence>
<evidence type="ECO:0000256" key="1">
    <source>
        <dbReference type="SAM" id="MobiDB-lite"/>
    </source>
</evidence>
<feature type="compositionally biased region" description="Low complexity" evidence="1">
    <location>
        <begin position="45"/>
        <end position="67"/>
    </location>
</feature>
<feature type="compositionally biased region" description="Polar residues" evidence="1">
    <location>
        <begin position="86"/>
        <end position="101"/>
    </location>
</feature>
<feature type="compositionally biased region" description="Polar residues" evidence="1">
    <location>
        <begin position="177"/>
        <end position="186"/>
    </location>
</feature>
<proteinExistence type="predicted"/>
<feature type="region of interest" description="Disordered" evidence="1">
    <location>
        <begin position="147"/>
        <end position="196"/>
    </location>
</feature>
<dbReference type="RefSeq" id="XP_022506133.1">
    <property type="nucleotide sequence ID" value="XM_022661564.1"/>
</dbReference>
<dbReference type="EMBL" id="LVKK01000175">
    <property type="protein sequence ID" value="OAG34181.1"/>
    <property type="molecule type" value="Genomic_DNA"/>
</dbReference>
<protein>
    <submittedName>
        <fullName evidence="2">Uncharacterized protein</fullName>
    </submittedName>
</protein>
<name>A0A177ERV4_9EURO</name>
<comment type="caution">
    <text evidence="2">The sequence shown here is derived from an EMBL/GenBank/DDBJ whole genome shotgun (WGS) entry which is preliminary data.</text>
</comment>
<reference evidence="2 3" key="1">
    <citation type="submission" date="2016-03" db="EMBL/GenBank/DDBJ databases">
        <title>Draft genome sequence of the Fonsecaea monophora CBS 269.37.</title>
        <authorList>
            <person name="Bombassaro A."/>
            <person name="Vinicius W.A."/>
            <person name="De Hoog S."/>
            <person name="Sun J."/>
            <person name="Souza E.M."/>
            <person name="Raittz R.T."/>
            <person name="Costa F."/>
            <person name="Leao A.C."/>
            <person name="Tadra-Sfeir M.Z."/>
            <person name="Baura V."/>
            <person name="Balsanelli E."/>
            <person name="Pedrosa F.O."/>
            <person name="Moreno L.F."/>
            <person name="Steffens M.B."/>
            <person name="Xi L."/>
            <person name="Bocca A.L."/>
            <person name="Felipe M.S."/>
            <person name="Teixeira M."/>
            <person name="Telles Filho F.Q."/>
            <person name="Azevedo C.M."/>
            <person name="Gomes R."/>
            <person name="Vicente V.A."/>
        </authorList>
    </citation>
    <scope>NUCLEOTIDE SEQUENCE [LARGE SCALE GENOMIC DNA]</scope>
    <source>
        <strain evidence="2 3">CBS 269.37</strain>
    </source>
</reference>
<organism evidence="2 3">
    <name type="scientific">Fonsecaea monophora</name>
    <dbReference type="NCBI Taxonomy" id="254056"/>
    <lineage>
        <taxon>Eukaryota</taxon>
        <taxon>Fungi</taxon>
        <taxon>Dikarya</taxon>
        <taxon>Ascomycota</taxon>
        <taxon>Pezizomycotina</taxon>
        <taxon>Eurotiomycetes</taxon>
        <taxon>Chaetothyriomycetidae</taxon>
        <taxon>Chaetothyriales</taxon>
        <taxon>Herpotrichiellaceae</taxon>
        <taxon>Fonsecaea</taxon>
    </lineage>
</organism>
<feature type="region of interest" description="Disordered" evidence="1">
    <location>
        <begin position="1"/>
        <end position="124"/>
    </location>
</feature>
<feature type="compositionally biased region" description="Basic and acidic residues" evidence="1">
    <location>
        <begin position="27"/>
        <end position="40"/>
    </location>
</feature>
<evidence type="ECO:0000313" key="2">
    <source>
        <dbReference type="EMBL" id="OAG34181.1"/>
    </source>
</evidence>
<dbReference type="Proteomes" id="UP000077002">
    <property type="component" value="Unassembled WGS sequence"/>
</dbReference>
<gene>
    <name evidence="2" type="ORF">AYO21_11680</name>
</gene>